<gene>
    <name evidence="2" type="ORF">BN9_083550</name>
</gene>
<keyword evidence="3" id="KW-1185">Reference proteome</keyword>
<name>A0A024GKQ5_9STRA</name>
<organism evidence="2 3">
    <name type="scientific">Albugo candida</name>
    <dbReference type="NCBI Taxonomy" id="65357"/>
    <lineage>
        <taxon>Eukaryota</taxon>
        <taxon>Sar</taxon>
        <taxon>Stramenopiles</taxon>
        <taxon>Oomycota</taxon>
        <taxon>Peronosporomycetes</taxon>
        <taxon>Albuginales</taxon>
        <taxon>Albuginaceae</taxon>
        <taxon>Albugo</taxon>
    </lineage>
</organism>
<accession>A0A024GKQ5</accession>
<proteinExistence type="predicted"/>
<evidence type="ECO:0000313" key="2">
    <source>
        <dbReference type="EMBL" id="CCI47348.1"/>
    </source>
</evidence>
<dbReference type="SUPFAM" id="SSF52047">
    <property type="entry name" value="RNI-like"/>
    <property type="match status" value="1"/>
</dbReference>
<reference evidence="2 3" key="1">
    <citation type="submission" date="2012-05" db="EMBL/GenBank/DDBJ databases">
        <title>Recombination and specialization in a pathogen metapopulation.</title>
        <authorList>
            <person name="Gardiner A."/>
            <person name="Kemen E."/>
            <person name="Schultz-Larsen T."/>
            <person name="MacLean D."/>
            <person name="Van Oosterhout C."/>
            <person name="Jones J.D.G."/>
        </authorList>
    </citation>
    <scope>NUCLEOTIDE SEQUENCE [LARGE SCALE GENOMIC DNA]</scope>
    <source>
        <strain evidence="2 3">Ac Nc2</strain>
    </source>
</reference>
<dbReference type="Gene3D" id="3.80.10.10">
    <property type="entry name" value="Ribonuclease Inhibitor"/>
    <property type="match status" value="1"/>
</dbReference>
<dbReference type="AlphaFoldDB" id="A0A024GKQ5"/>
<protein>
    <submittedName>
        <fullName evidence="2">Uncharacterized protein</fullName>
    </submittedName>
</protein>
<evidence type="ECO:0000256" key="1">
    <source>
        <dbReference type="SAM" id="Coils"/>
    </source>
</evidence>
<keyword evidence="1" id="KW-0175">Coiled coil</keyword>
<dbReference type="Proteomes" id="UP000053237">
    <property type="component" value="Unassembled WGS sequence"/>
</dbReference>
<dbReference type="EMBL" id="CAIX01000166">
    <property type="protein sequence ID" value="CCI47348.1"/>
    <property type="molecule type" value="Genomic_DNA"/>
</dbReference>
<sequence>MPAGIIKHADYDILYRQIEQCSTRIECLRKDYEEALDSLETAMQVLIKKTRKKEWSVPKARKDMIIQWFQLFLHVSDLRIEIRRGEVRHKTTRDLKQFSCQHKTGRSEASHSGLSIDDVNVLYQKLDRSLKDHRVRTRLECLFLQIDLLDRDQIGTLDSRLRECLSTFESCIGKYHKIEIIRNDPHDKLIVFADRNGASTDEYSVYRTCFDPSSCLCPASDFEPWKDFQFTIVEVSPDRTNEDGQLNGGRCYNATEAPLNVGLNELKRRYGFEILENTAECYQMCRATAHVETKRVGIDPLLSANHPDQALRYFRSRVQSSKSPECEHFQFILSNMQDNSLHIHLGGYYLKSMAETIDIFLDTVEHFDIRITGIDVSNTILDNASTRSICRMCKMRASRHHSLTLKMRGLTLDYFDNLLCLLDAISMASSGQWLKIHQLDLSYNNFIFSNRMSSLNWLQQLPRQFPALEELILVSCFPAPLWAIQHQNEEEVFVALLTCRQFPRLVKIDYSCNWVSSAILHIFFTLCELRQLTLDNLKFGSSSLTSEEILQRHEFASDRQSVPDMASWIL</sequence>
<feature type="coiled-coil region" evidence="1">
    <location>
        <begin position="18"/>
        <end position="49"/>
    </location>
</feature>
<dbReference type="InParanoid" id="A0A024GKQ5"/>
<dbReference type="OrthoDB" id="163681at2759"/>
<comment type="caution">
    <text evidence="2">The sequence shown here is derived from an EMBL/GenBank/DDBJ whole genome shotgun (WGS) entry which is preliminary data.</text>
</comment>
<dbReference type="InterPro" id="IPR032675">
    <property type="entry name" value="LRR_dom_sf"/>
</dbReference>
<evidence type="ECO:0000313" key="3">
    <source>
        <dbReference type="Proteomes" id="UP000053237"/>
    </source>
</evidence>